<sequence>MDQESQIETWKNAKKRLGSAKGINANGPATRITVCKLPTLSQASSIASHSLDTQFRMSGVLGESGQVLNIQGVWNWITMAEEVHSQWDSVEIAMKRIRMRESRAKLDIAIHSLPTERQLGKRPQ</sequence>
<name>A0A9W9R7F7_PENBR</name>
<evidence type="ECO:0000313" key="2">
    <source>
        <dbReference type="Proteomes" id="UP001147695"/>
    </source>
</evidence>
<protein>
    <submittedName>
        <fullName evidence="1">Uncharacterized protein</fullName>
    </submittedName>
</protein>
<dbReference type="Proteomes" id="UP001147695">
    <property type="component" value="Unassembled WGS sequence"/>
</dbReference>
<reference evidence="1" key="1">
    <citation type="submission" date="2022-12" db="EMBL/GenBank/DDBJ databases">
        <authorList>
            <person name="Petersen C."/>
        </authorList>
    </citation>
    <scope>NUCLEOTIDE SEQUENCE</scope>
    <source>
        <strain evidence="1">IBT 35673</strain>
    </source>
</reference>
<dbReference type="AlphaFoldDB" id="A0A9W9R7F7"/>
<proteinExistence type="predicted"/>
<gene>
    <name evidence="1" type="ORF">N7452_001142</name>
</gene>
<accession>A0A9W9R7F7</accession>
<comment type="caution">
    <text evidence="1">The sequence shown here is derived from an EMBL/GenBank/DDBJ whole genome shotgun (WGS) entry which is preliminary data.</text>
</comment>
<organism evidence="1 2">
    <name type="scientific">Penicillium brevicompactum</name>
    <dbReference type="NCBI Taxonomy" id="5074"/>
    <lineage>
        <taxon>Eukaryota</taxon>
        <taxon>Fungi</taxon>
        <taxon>Dikarya</taxon>
        <taxon>Ascomycota</taxon>
        <taxon>Pezizomycotina</taxon>
        <taxon>Eurotiomycetes</taxon>
        <taxon>Eurotiomycetidae</taxon>
        <taxon>Eurotiales</taxon>
        <taxon>Aspergillaceae</taxon>
        <taxon>Penicillium</taxon>
    </lineage>
</organism>
<dbReference type="EMBL" id="JAPZBQ010000001">
    <property type="protein sequence ID" value="KAJ5352168.1"/>
    <property type="molecule type" value="Genomic_DNA"/>
</dbReference>
<reference evidence="1" key="2">
    <citation type="journal article" date="2023" name="IMA Fungus">
        <title>Comparative genomic study of the Penicillium genus elucidates a diverse pangenome and 15 lateral gene transfer events.</title>
        <authorList>
            <person name="Petersen C."/>
            <person name="Sorensen T."/>
            <person name="Nielsen M.R."/>
            <person name="Sondergaard T.E."/>
            <person name="Sorensen J.L."/>
            <person name="Fitzpatrick D.A."/>
            <person name="Frisvad J.C."/>
            <person name="Nielsen K.L."/>
        </authorList>
    </citation>
    <scope>NUCLEOTIDE SEQUENCE</scope>
    <source>
        <strain evidence="1">IBT 35673</strain>
    </source>
</reference>
<evidence type="ECO:0000313" key="1">
    <source>
        <dbReference type="EMBL" id="KAJ5352168.1"/>
    </source>
</evidence>